<proteinExistence type="predicted"/>
<gene>
    <name evidence="2" type="ORF">DV520_02535</name>
</gene>
<comment type="caution">
    <text evidence="2">The sequence shown here is derived from an EMBL/GenBank/DDBJ whole genome shotgun (WGS) entry which is preliminary data.</text>
</comment>
<dbReference type="EMBL" id="QQRQ01000002">
    <property type="protein sequence ID" value="RFT07539.1"/>
    <property type="molecule type" value="Genomic_DNA"/>
</dbReference>
<evidence type="ECO:0000256" key="1">
    <source>
        <dbReference type="SAM" id="Phobius"/>
    </source>
</evidence>
<evidence type="ECO:0000313" key="2">
    <source>
        <dbReference type="EMBL" id="RFT07539.1"/>
    </source>
</evidence>
<protein>
    <submittedName>
        <fullName evidence="2">Uncharacterized protein</fullName>
    </submittedName>
</protein>
<evidence type="ECO:0000313" key="3">
    <source>
        <dbReference type="Proteomes" id="UP000260649"/>
    </source>
</evidence>
<feature type="transmembrane region" description="Helical" evidence="1">
    <location>
        <begin position="25"/>
        <end position="50"/>
    </location>
</feature>
<accession>A0A3E2B693</accession>
<dbReference type="AlphaFoldDB" id="A0A3E2B693"/>
<reference evidence="2 3" key="1">
    <citation type="submission" date="2018-07" db="EMBL/GenBank/DDBJ databases">
        <title>GABA Modulating Bacteria of the Human Gut Microbiota.</title>
        <authorList>
            <person name="Strandwitz P."/>
            <person name="Kim K.H."/>
            <person name="Terekhova D."/>
            <person name="Liu J.K."/>
            <person name="Sharma A."/>
            <person name="Levering J."/>
            <person name="Mcdonald D."/>
            <person name="Dietrich D."/>
            <person name="Ramadhar T.R."/>
            <person name="Lekbua A."/>
            <person name="Mroue N."/>
            <person name="Liston C."/>
            <person name="Stewart E.J."/>
            <person name="Dubin M.J."/>
            <person name="Zengler K."/>
            <person name="Knight R."/>
            <person name="Gilbert J.A."/>
            <person name="Clardy J."/>
            <person name="Lewis K."/>
        </authorList>
    </citation>
    <scope>NUCLEOTIDE SEQUENCE [LARGE SCALE GENOMIC DNA]</scope>
    <source>
        <strain evidence="2 3">KLE1738</strain>
    </source>
</reference>
<feature type="transmembrane region" description="Helical" evidence="1">
    <location>
        <begin position="62"/>
        <end position="83"/>
    </location>
</feature>
<keyword evidence="3" id="KW-1185">Reference proteome</keyword>
<sequence>MGSLLILGAGGLLLASDNDVGLVLGAAAGVFSVLGAVSGVFYLVIGILGIRNCGRPENCGANFVLGVIVLVLVVIGLVVNVAVSGPTGAAYSVVGLVLSILYLQGAKQNRDAWKAAQS</sequence>
<name>A0A3E2B693_9FIRM</name>
<dbReference type="Proteomes" id="UP000260649">
    <property type="component" value="Unassembled WGS sequence"/>
</dbReference>
<keyword evidence="1" id="KW-0812">Transmembrane</keyword>
<feature type="transmembrane region" description="Helical" evidence="1">
    <location>
        <begin position="89"/>
        <end position="105"/>
    </location>
</feature>
<keyword evidence="1" id="KW-0472">Membrane</keyword>
<keyword evidence="1" id="KW-1133">Transmembrane helix</keyword>
<organism evidence="2 3">
    <name type="scientific">Evtepia gabavorous</name>
    <dbReference type="NCBI Taxonomy" id="2211183"/>
    <lineage>
        <taxon>Bacteria</taxon>
        <taxon>Bacillati</taxon>
        <taxon>Bacillota</taxon>
        <taxon>Clostridia</taxon>
        <taxon>Eubacteriales</taxon>
        <taxon>Evtepia</taxon>
    </lineage>
</organism>